<accession>A0A1Y0T0U0</accession>
<organism evidence="1 2">
    <name type="scientific">Pasteurella phage vB_PmuP_PHB02</name>
    <dbReference type="NCBI Taxonomy" id="2005054"/>
    <lineage>
        <taxon>Viruses</taxon>
        <taxon>Duplodnaviria</taxon>
        <taxon>Heunggongvirae</taxon>
        <taxon>Uroviricota</taxon>
        <taxon>Caudoviricetes</taxon>
        <taxon>Autographivirales</taxon>
        <taxon>Autotranscriptaviridae</taxon>
        <taxon>Studiervirinae</taxon>
        <taxon>Wuhanvirus</taxon>
        <taxon>Wuhanvirus PHB02</taxon>
    </lineage>
</organism>
<dbReference type="RefSeq" id="YP_009790741.1">
    <property type="nucleotide sequence ID" value="NC_047831.1"/>
</dbReference>
<sequence>MREYYKSTKWGSYWATPLSTNEYDDLGGLLEGITFFDAGREVEQIPANWQYRGTEWLVTFSNGFYKRFQSDEELFKVLNLNTEKSGDMSWYLKSPLEDAGITEIRRDDSYRVDHPMLEELQKMDAEDIVTLRNLLGLNDD</sequence>
<dbReference type="GeneID" id="54980905"/>
<dbReference type="EMBL" id="MF034659">
    <property type="protein sequence ID" value="ARV77566.1"/>
    <property type="molecule type" value="Genomic_DNA"/>
</dbReference>
<reference evidence="2" key="1">
    <citation type="submission" date="2017-04" db="EMBL/GenBank/DDBJ databases">
        <title>Complete genome sequence of novel T7-like phage PHB02 against Capsular type A Pasteurella multocida.</title>
        <authorList>
            <person name="Chen B.Y."/>
            <person name="Wu B."/>
            <person name="Sun C.E."/>
            <person name="Song Y.J."/>
        </authorList>
    </citation>
    <scope>NUCLEOTIDE SEQUENCE [LARGE SCALE GENOMIC DNA]</scope>
</reference>
<dbReference type="KEGG" id="vg:54980905"/>
<keyword evidence="2" id="KW-1185">Reference proteome</keyword>
<name>A0A1Y0T0U0_9CAUD</name>
<proteinExistence type="predicted"/>
<evidence type="ECO:0000313" key="2">
    <source>
        <dbReference type="Proteomes" id="UP000226151"/>
    </source>
</evidence>
<dbReference type="Proteomes" id="UP000226151">
    <property type="component" value="Genome"/>
</dbReference>
<protein>
    <submittedName>
        <fullName evidence="1">Uncharacterized protein</fullName>
    </submittedName>
</protein>
<evidence type="ECO:0000313" key="1">
    <source>
        <dbReference type="EMBL" id="ARV77566.1"/>
    </source>
</evidence>